<sequence length="391" mass="41360">MLPFARMVKYGNVKPAPSGVLKIATSTTHVGMLFDSGNLYLRGNGAQYRLGNDSTAYLQNGWIQCPYKVANVWCLSAGTIILTTEGEFYLAGQMGYLGVVKSPVPGWTNITSILSTIPSLTTVQDIASTETVASNGTLLIMLSNGDLYGIGSNTGGELGVSGAKATPIKIDTGVTMIAGTHFGGALHYVKNGQYYRCGNNASYNLGTSASKLSTFTVSTDISGTVIGISCTNLTTSVLTSNKGNIRVYTAGINTDYCLGIGYGDTKVTMSPFSATPEISGIIPDAGSMNNHSLNYFIMAMTQNGKLYTCGSGVPLGWPVTTASERSYYHQVQYEDMDVAPDVNAFSVQGGSGVLYALVGTNEVYWCGNGSMFQEQSPGTQQVTMKKLVLPE</sequence>
<name>A0A5A4U4G5_9CAUD</name>
<evidence type="ECO:0000313" key="1">
    <source>
        <dbReference type="EMBL" id="BBM61806.1"/>
    </source>
</evidence>
<accession>A0A5A4U4G5</accession>
<dbReference type="Gene3D" id="2.130.10.30">
    <property type="entry name" value="Regulator of chromosome condensation 1/beta-lactamase-inhibitor protein II"/>
    <property type="match status" value="1"/>
</dbReference>
<dbReference type="EMBL" id="LC494302">
    <property type="protein sequence ID" value="BBM61806.1"/>
    <property type="molecule type" value="Genomic_DNA"/>
</dbReference>
<dbReference type="SUPFAM" id="SSF50985">
    <property type="entry name" value="RCC1/BLIP-II"/>
    <property type="match status" value="2"/>
</dbReference>
<organism evidence="1 2">
    <name type="scientific">Escherichia phage SP27</name>
    <dbReference type="NCBI Taxonomy" id="2495557"/>
    <lineage>
        <taxon>Viruses</taxon>
        <taxon>Duplodnaviria</taxon>
        <taxon>Heunggongvirae</taxon>
        <taxon>Uroviricota</taxon>
        <taxon>Caudoviricetes</taxon>
        <taxon>Asteriusvirus</taxon>
        <taxon>Asteriusvirus PBECO4</taxon>
    </lineage>
</organism>
<gene>
    <name evidence="1" type="ORF">EO157G_2170</name>
</gene>
<evidence type="ECO:0000313" key="2">
    <source>
        <dbReference type="Proteomes" id="UP000321352"/>
    </source>
</evidence>
<dbReference type="InterPro" id="IPR009091">
    <property type="entry name" value="RCC1/BLIP-II"/>
</dbReference>
<proteinExistence type="predicted"/>
<dbReference type="PANTHER" id="PTHR45982">
    <property type="entry name" value="REGULATOR OF CHROMOSOME CONDENSATION"/>
    <property type="match status" value="1"/>
</dbReference>
<dbReference type="Proteomes" id="UP000321352">
    <property type="component" value="Segment"/>
</dbReference>
<dbReference type="GO" id="GO:0005085">
    <property type="term" value="F:guanyl-nucleotide exchange factor activity"/>
    <property type="evidence" value="ECO:0007669"/>
    <property type="project" value="TreeGrafter"/>
</dbReference>
<dbReference type="PANTHER" id="PTHR45982:SF5">
    <property type="entry name" value="RCC DOMAIN-CONTAINING PROTEIN ATS1"/>
    <property type="match status" value="1"/>
</dbReference>
<protein>
    <submittedName>
        <fullName evidence="1">Putative DNA condensation protein</fullName>
    </submittedName>
</protein>
<dbReference type="InterPro" id="IPR051553">
    <property type="entry name" value="Ran_GTPase-activating"/>
</dbReference>
<reference evidence="1 2" key="1">
    <citation type="submission" date="2019-07" db="EMBL/GenBank/DDBJ databases">
        <title>Whole genome analysis of E. coli Jumbo phage.</title>
        <authorList>
            <person name="Azam A.H."/>
            <person name="Oishi K."/>
            <person name="Miyanaga K."/>
            <person name="Tanji Y."/>
        </authorList>
    </citation>
    <scope>NUCLEOTIDE SEQUENCE [LARGE SCALE GENOMIC DNA]</scope>
    <source>
        <strain evidence="1 2">SP27</strain>
    </source>
</reference>